<keyword evidence="2" id="KW-1133">Transmembrane helix</keyword>
<organism evidence="4 5">
    <name type="scientific">Penicillium flavigenum</name>
    <dbReference type="NCBI Taxonomy" id="254877"/>
    <lineage>
        <taxon>Eukaryota</taxon>
        <taxon>Fungi</taxon>
        <taxon>Dikarya</taxon>
        <taxon>Ascomycota</taxon>
        <taxon>Pezizomycotina</taxon>
        <taxon>Eurotiomycetes</taxon>
        <taxon>Eurotiomycetidae</taxon>
        <taxon>Eurotiales</taxon>
        <taxon>Aspergillaceae</taxon>
        <taxon>Penicillium</taxon>
    </lineage>
</organism>
<accession>A0A1V6S5G2</accession>
<comment type="caution">
    <text evidence="4">The sequence shown here is derived from an EMBL/GenBank/DDBJ whole genome shotgun (WGS) entry which is preliminary data.</text>
</comment>
<name>A0A1V6S5G2_9EURO</name>
<dbReference type="GO" id="GO:0005524">
    <property type="term" value="F:ATP binding"/>
    <property type="evidence" value="ECO:0007669"/>
    <property type="project" value="InterPro"/>
</dbReference>
<reference evidence="5" key="1">
    <citation type="journal article" date="2017" name="Nat. Microbiol.">
        <title>Global analysis of biosynthetic gene clusters reveals vast potential of secondary metabolite production in Penicillium species.</title>
        <authorList>
            <person name="Nielsen J.C."/>
            <person name="Grijseels S."/>
            <person name="Prigent S."/>
            <person name="Ji B."/>
            <person name="Dainat J."/>
            <person name="Nielsen K.F."/>
            <person name="Frisvad J.C."/>
            <person name="Workman M."/>
            <person name="Nielsen J."/>
        </authorList>
    </citation>
    <scope>NUCLEOTIDE SEQUENCE [LARGE SCALE GENOMIC DNA]</scope>
    <source>
        <strain evidence="5">IBT 14082</strain>
    </source>
</reference>
<keyword evidence="5" id="KW-1185">Reference proteome</keyword>
<dbReference type="OrthoDB" id="4236251at2759"/>
<evidence type="ECO:0000313" key="5">
    <source>
        <dbReference type="Proteomes" id="UP000191342"/>
    </source>
</evidence>
<keyword evidence="2" id="KW-0812">Transmembrane</keyword>
<dbReference type="Pfam" id="PF06422">
    <property type="entry name" value="PDR_CDR"/>
    <property type="match status" value="1"/>
</dbReference>
<evidence type="ECO:0000259" key="3">
    <source>
        <dbReference type="Pfam" id="PF06422"/>
    </source>
</evidence>
<proteinExistence type="predicted"/>
<evidence type="ECO:0000256" key="2">
    <source>
        <dbReference type="SAM" id="Phobius"/>
    </source>
</evidence>
<feature type="transmembrane region" description="Helical" evidence="2">
    <location>
        <begin position="73"/>
        <end position="93"/>
    </location>
</feature>
<dbReference type="GO" id="GO:0042626">
    <property type="term" value="F:ATPase-coupled transmembrane transporter activity"/>
    <property type="evidence" value="ECO:0007669"/>
    <property type="project" value="InterPro"/>
</dbReference>
<dbReference type="STRING" id="254877.A0A1V6S5G2"/>
<evidence type="ECO:0000256" key="1">
    <source>
        <dbReference type="ARBA" id="ARBA00022448"/>
    </source>
</evidence>
<dbReference type="GO" id="GO:0016020">
    <property type="term" value="C:membrane"/>
    <property type="evidence" value="ECO:0007669"/>
    <property type="project" value="InterPro"/>
</dbReference>
<sequence length="105" mass="11569">GTDVTCSTDEILTFNPPGSQTCYEYLNAYAERTGGSILNPNATSSCSYCSMKSTDTFLAQVDSYYSDAWRNFGIMWAYLVFNIVAALGIYWWARVPKGSKTKGSA</sequence>
<feature type="non-terminal residue" evidence="4">
    <location>
        <position position="1"/>
    </location>
</feature>
<dbReference type="InterPro" id="IPR010929">
    <property type="entry name" value="PDR_CDR_ABC"/>
</dbReference>
<keyword evidence="1" id="KW-0813">Transport</keyword>
<dbReference type="EMBL" id="MLQL01000115">
    <property type="protein sequence ID" value="OQE09275.1"/>
    <property type="molecule type" value="Genomic_DNA"/>
</dbReference>
<gene>
    <name evidence="4" type="ORF">PENFLA_c115G00266</name>
</gene>
<evidence type="ECO:0000313" key="4">
    <source>
        <dbReference type="EMBL" id="OQE09275.1"/>
    </source>
</evidence>
<dbReference type="AlphaFoldDB" id="A0A1V6S5G2"/>
<keyword evidence="2" id="KW-0472">Membrane</keyword>
<feature type="domain" description="CDR ABC transporter" evidence="3">
    <location>
        <begin position="55"/>
        <end position="88"/>
    </location>
</feature>
<dbReference type="Proteomes" id="UP000191342">
    <property type="component" value="Unassembled WGS sequence"/>
</dbReference>
<protein>
    <recommendedName>
        <fullName evidence="3">CDR ABC transporter domain-containing protein</fullName>
    </recommendedName>
</protein>